<dbReference type="Pfam" id="PF00930">
    <property type="entry name" value="DPPIV_N"/>
    <property type="match status" value="1"/>
</dbReference>
<dbReference type="Gene3D" id="2.140.10.30">
    <property type="entry name" value="Dipeptidylpeptidase IV, N-terminal domain"/>
    <property type="match status" value="1"/>
</dbReference>
<dbReference type="PANTHER" id="PTHR11731:SF193">
    <property type="entry name" value="DIPEPTIDYL PEPTIDASE 9"/>
    <property type="match status" value="1"/>
</dbReference>
<dbReference type="InterPro" id="IPR029058">
    <property type="entry name" value="AB_hydrolase_fold"/>
</dbReference>
<reference evidence="3 4" key="1">
    <citation type="submission" date="2019-02" db="EMBL/GenBank/DDBJ databases">
        <title>Draft genome sequence of Amycolatopsis sp. 8-3EHSu isolated from roots of Suaeda maritima.</title>
        <authorList>
            <person name="Duangmal K."/>
            <person name="Chantavorakit T."/>
        </authorList>
    </citation>
    <scope>NUCLEOTIDE SEQUENCE [LARGE SCALE GENOMIC DNA]</scope>
    <source>
        <strain evidence="3 4">8-3EHSu</strain>
    </source>
</reference>
<sequence length="754" mass="83519">MTELTTVDYARAERMLAHNRARLVPGAKIRPRWLDDGTRFWYRLDGEDGRRFVLVDPDARVRRPAFDHDALAAALSEASGTAVEGGRLPFGAIEMVADGVEFDAFGSRWRYAGEALTRVEGHRPVAMGELPSPDGKWVAFRRGHDIWVRSADGAEEFPLTDDGEPYHDYGSNLDVAMSRIMLRNLGLTLPPMVLWSPDSRRLLTHRIDQRSLPEQVIVESTPDGGGRPVAHHYRYPMPGDDEHATMSYVVLDVAERTVTREQGEPAYIGFRSPIALKKVRWSEDGTAVHFLRSTRDARTVGLYRLDPDTGAVRLLIEESGDTRVDTSLEIIDEPPVRVLSSGEILWWSQRDGWAHLYLYDADGAQAGRVTGGPWAVRRVLHVDERARVVYFVASGLLEDPYVRQICKVNLDGTGFTRMTEDRFDHDVVPSKSGRVLVDSASAVDTAPRTVVLDLAGEVLVEVEQADTGALEEAGWSAPERFSATAADGLTRIHGTVWRPYDFDPAGSYPVIDHIYPGPQIHRARPSFDSLAGTGEPEALAALGFVVVAVDGRGTPGRSKAFLDESYGNLATAGMLEDHVAAIRQLAARYRWMDTGRVGIFGASGGGFATARALLTHPGFYSVGVAGCGDHDMRHYLAMWAEHYLGDPTEDNLRSVSNPALAENLRGKLLLIHGELDDNVLPSQTLNLVDALIRADKDFDLLVVPGVEHAFLGRQHYIQRRQWDYFVRHLHGTEPPRYSLRPVPLTADHILDLLS</sequence>
<dbReference type="InterPro" id="IPR050278">
    <property type="entry name" value="Serine_Prot_S9B/DPPIV"/>
</dbReference>
<dbReference type="InterPro" id="IPR002469">
    <property type="entry name" value="Peptidase_S9B_N"/>
</dbReference>
<dbReference type="GO" id="GO:0008236">
    <property type="term" value="F:serine-type peptidase activity"/>
    <property type="evidence" value="ECO:0007669"/>
    <property type="project" value="InterPro"/>
</dbReference>
<gene>
    <name evidence="3" type="ORF">EWH70_06730</name>
</gene>
<keyword evidence="4" id="KW-1185">Reference proteome</keyword>
<feature type="domain" description="Peptidase S9 prolyl oligopeptidase catalytic" evidence="1">
    <location>
        <begin position="536"/>
        <end position="730"/>
    </location>
</feature>
<organism evidence="3 4">
    <name type="scientific">Amycolatopsis suaedae</name>
    <dbReference type="NCBI Taxonomy" id="2510978"/>
    <lineage>
        <taxon>Bacteria</taxon>
        <taxon>Bacillati</taxon>
        <taxon>Actinomycetota</taxon>
        <taxon>Actinomycetes</taxon>
        <taxon>Pseudonocardiales</taxon>
        <taxon>Pseudonocardiaceae</taxon>
        <taxon>Amycolatopsis</taxon>
    </lineage>
</organism>
<dbReference type="Proteomes" id="UP000292003">
    <property type="component" value="Unassembled WGS sequence"/>
</dbReference>
<dbReference type="Pfam" id="PF00326">
    <property type="entry name" value="Peptidase_S9"/>
    <property type="match status" value="1"/>
</dbReference>
<evidence type="ECO:0000259" key="1">
    <source>
        <dbReference type="Pfam" id="PF00326"/>
    </source>
</evidence>
<evidence type="ECO:0000313" key="3">
    <source>
        <dbReference type="EMBL" id="RZQ64596.1"/>
    </source>
</evidence>
<comment type="caution">
    <text evidence="3">The sequence shown here is derived from an EMBL/GenBank/DDBJ whole genome shotgun (WGS) entry which is preliminary data.</text>
</comment>
<dbReference type="PANTHER" id="PTHR11731">
    <property type="entry name" value="PROTEASE FAMILY S9B,C DIPEPTIDYL-PEPTIDASE IV-RELATED"/>
    <property type="match status" value="1"/>
</dbReference>
<evidence type="ECO:0000313" key="4">
    <source>
        <dbReference type="Proteomes" id="UP000292003"/>
    </source>
</evidence>
<protein>
    <submittedName>
        <fullName evidence="3">S9 family peptidase</fullName>
    </submittedName>
</protein>
<dbReference type="SUPFAM" id="SSF82171">
    <property type="entry name" value="DPP6 N-terminal domain-like"/>
    <property type="match status" value="1"/>
</dbReference>
<dbReference type="InterPro" id="IPR001375">
    <property type="entry name" value="Peptidase_S9_cat"/>
</dbReference>
<dbReference type="GO" id="GO:0008239">
    <property type="term" value="F:dipeptidyl-peptidase activity"/>
    <property type="evidence" value="ECO:0007669"/>
    <property type="project" value="TreeGrafter"/>
</dbReference>
<dbReference type="SUPFAM" id="SSF53474">
    <property type="entry name" value="alpha/beta-Hydrolases"/>
    <property type="match status" value="1"/>
</dbReference>
<proteinExistence type="predicted"/>
<dbReference type="GO" id="GO:0006508">
    <property type="term" value="P:proteolysis"/>
    <property type="evidence" value="ECO:0007669"/>
    <property type="project" value="InterPro"/>
</dbReference>
<dbReference type="Gene3D" id="3.40.50.1820">
    <property type="entry name" value="alpha/beta hydrolase"/>
    <property type="match status" value="1"/>
</dbReference>
<accession>A0A4Q7JC30</accession>
<dbReference type="OrthoDB" id="9812921at2"/>
<dbReference type="RefSeq" id="WP_130474394.1">
    <property type="nucleotide sequence ID" value="NZ_SFCC01000003.1"/>
</dbReference>
<evidence type="ECO:0000259" key="2">
    <source>
        <dbReference type="Pfam" id="PF00930"/>
    </source>
</evidence>
<feature type="domain" description="Dipeptidylpeptidase IV N-terminal" evidence="2">
    <location>
        <begin position="132"/>
        <end position="446"/>
    </location>
</feature>
<dbReference type="EMBL" id="SFCC01000003">
    <property type="protein sequence ID" value="RZQ64596.1"/>
    <property type="molecule type" value="Genomic_DNA"/>
</dbReference>
<name>A0A4Q7JC30_9PSEU</name>
<dbReference type="AlphaFoldDB" id="A0A4Q7JC30"/>